<dbReference type="OrthoDB" id="6354873at2759"/>
<dbReference type="PANTHER" id="PTHR21624:SF4">
    <property type="entry name" value="ALKYLGLYCEROL MONOOXYGENASE"/>
    <property type="match status" value="1"/>
</dbReference>
<reference evidence="16 17" key="1">
    <citation type="submission" date="2020-04" db="EMBL/GenBank/DDBJ databases">
        <authorList>
            <person name="Laetsch R D."/>
            <person name="Stevens L."/>
            <person name="Kumar S."/>
            <person name="Blaxter L. M."/>
        </authorList>
    </citation>
    <scope>NUCLEOTIDE SEQUENCE [LARGE SCALE GENOMIC DNA]</scope>
</reference>
<feature type="transmembrane region" description="Helical" evidence="13">
    <location>
        <begin position="427"/>
        <end position="446"/>
    </location>
</feature>
<comment type="cofactor">
    <cofactor evidence="1">
        <name>Fe cation</name>
        <dbReference type="ChEBI" id="CHEBI:24875"/>
    </cofactor>
</comment>
<evidence type="ECO:0000256" key="13">
    <source>
        <dbReference type="SAM" id="Phobius"/>
    </source>
</evidence>
<organism evidence="16 17">
    <name type="scientific">Caenorhabditis bovis</name>
    <dbReference type="NCBI Taxonomy" id="2654633"/>
    <lineage>
        <taxon>Eukaryota</taxon>
        <taxon>Metazoa</taxon>
        <taxon>Ecdysozoa</taxon>
        <taxon>Nematoda</taxon>
        <taxon>Chromadorea</taxon>
        <taxon>Rhabditida</taxon>
        <taxon>Rhabditina</taxon>
        <taxon>Rhabditomorpha</taxon>
        <taxon>Rhabditoidea</taxon>
        <taxon>Rhabditidae</taxon>
        <taxon>Peloderinae</taxon>
        <taxon>Caenorhabditis</taxon>
    </lineage>
</organism>
<evidence type="ECO:0000256" key="12">
    <source>
        <dbReference type="ARBA" id="ARBA00047556"/>
    </source>
</evidence>
<evidence type="ECO:0000313" key="17">
    <source>
        <dbReference type="Proteomes" id="UP000494206"/>
    </source>
</evidence>
<dbReference type="Proteomes" id="UP000494206">
    <property type="component" value="Unassembled WGS sequence"/>
</dbReference>
<dbReference type="InterPro" id="IPR051689">
    <property type="entry name" value="Sterol_desaturase/TMEM195"/>
</dbReference>
<keyword evidence="8 13" id="KW-0472">Membrane</keyword>
<evidence type="ECO:0000256" key="4">
    <source>
        <dbReference type="ARBA" id="ARBA00022824"/>
    </source>
</evidence>
<keyword evidence="7" id="KW-0408">Iron</keyword>
<evidence type="ECO:0000259" key="14">
    <source>
        <dbReference type="Pfam" id="PF04116"/>
    </source>
</evidence>
<feature type="transmembrane region" description="Helical" evidence="13">
    <location>
        <begin position="452"/>
        <end position="471"/>
    </location>
</feature>
<comment type="subcellular location">
    <subcellularLocation>
        <location evidence="2">Endoplasmic reticulum membrane</location>
        <topology evidence="2">Multi-pass membrane protein</topology>
    </subcellularLocation>
</comment>
<dbReference type="GO" id="GO:0050479">
    <property type="term" value="F:glyceryl-ether monooxygenase activity"/>
    <property type="evidence" value="ECO:0007669"/>
    <property type="project" value="UniProtKB-EC"/>
</dbReference>
<dbReference type="GO" id="GO:0008610">
    <property type="term" value="P:lipid biosynthetic process"/>
    <property type="evidence" value="ECO:0007669"/>
    <property type="project" value="InterPro"/>
</dbReference>
<feature type="domain" description="Fatty acid hydroxylase" evidence="14">
    <location>
        <begin position="130"/>
        <end position="262"/>
    </location>
</feature>
<feature type="transmembrane region" description="Helical" evidence="13">
    <location>
        <begin position="58"/>
        <end position="76"/>
    </location>
</feature>
<evidence type="ECO:0000256" key="11">
    <source>
        <dbReference type="ARBA" id="ARBA00040992"/>
    </source>
</evidence>
<dbReference type="GO" id="GO:0006643">
    <property type="term" value="P:membrane lipid metabolic process"/>
    <property type="evidence" value="ECO:0007669"/>
    <property type="project" value="TreeGrafter"/>
</dbReference>
<evidence type="ECO:0000256" key="6">
    <source>
        <dbReference type="ARBA" id="ARBA00023002"/>
    </source>
</evidence>
<evidence type="ECO:0000256" key="7">
    <source>
        <dbReference type="ARBA" id="ARBA00023004"/>
    </source>
</evidence>
<dbReference type="Pfam" id="PF04116">
    <property type="entry name" value="FA_hydroxylase"/>
    <property type="match status" value="1"/>
</dbReference>
<comment type="catalytic activity">
    <reaction evidence="12">
        <text>1-O-(1,2-saturated-alkyl)-sn-glycerol + (6R)-L-erythro-5,6,7,8-tetrahydrobiopterin + O2 = a 1-(1-hydroxyalkyl)-sn-glycerol + (6R)-L-erythro-6,7-dihydrobiopterin + H2O</text>
        <dbReference type="Rhea" id="RHEA:36255"/>
        <dbReference type="ChEBI" id="CHEBI:15377"/>
        <dbReference type="ChEBI" id="CHEBI:15379"/>
        <dbReference type="ChEBI" id="CHEBI:43120"/>
        <dbReference type="ChEBI" id="CHEBI:59560"/>
        <dbReference type="ChEBI" id="CHEBI:73418"/>
        <dbReference type="ChEBI" id="CHEBI:83957"/>
        <dbReference type="EC" id="1.14.16.5"/>
    </reaction>
</comment>
<feature type="transmembrane region" description="Helical" evidence="13">
    <location>
        <begin position="366"/>
        <end position="386"/>
    </location>
</feature>
<dbReference type="EMBL" id="CADEPM010000003">
    <property type="protein sequence ID" value="CAB3401625.1"/>
    <property type="molecule type" value="Genomic_DNA"/>
</dbReference>
<dbReference type="InterPro" id="IPR056853">
    <property type="entry name" value="AGMP_C"/>
</dbReference>
<dbReference type="EC" id="1.14.16.5" evidence="10"/>
<feature type="transmembrane region" description="Helical" evidence="13">
    <location>
        <begin position="392"/>
        <end position="415"/>
    </location>
</feature>
<dbReference type="Pfam" id="PF24858">
    <property type="entry name" value="AGMP_C"/>
    <property type="match status" value="1"/>
</dbReference>
<dbReference type="PANTHER" id="PTHR21624">
    <property type="entry name" value="STEROL DESATURASE-RELATED PROTEIN"/>
    <property type="match status" value="1"/>
</dbReference>
<evidence type="ECO:0000259" key="15">
    <source>
        <dbReference type="Pfam" id="PF24858"/>
    </source>
</evidence>
<evidence type="ECO:0000313" key="16">
    <source>
        <dbReference type="EMBL" id="CAB3401625.1"/>
    </source>
</evidence>
<evidence type="ECO:0000256" key="1">
    <source>
        <dbReference type="ARBA" id="ARBA00001962"/>
    </source>
</evidence>
<comment type="similarity">
    <text evidence="9">Belongs to the sterol desaturase family. TMEM195 subfamily.</text>
</comment>
<feature type="domain" description="Alkylglycerol monooxygenase C-terminal" evidence="15">
    <location>
        <begin position="369"/>
        <end position="438"/>
    </location>
</feature>
<comment type="caution">
    <text evidence="16">The sequence shown here is derived from an EMBL/GenBank/DDBJ whole genome shotgun (WGS) entry which is preliminary data.</text>
</comment>
<keyword evidence="4" id="KW-0256">Endoplasmic reticulum</keyword>
<evidence type="ECO:0000256" key="5">
    <source>
        <dbReference type="ARBA" id="ARBA00022989"/>
    </source>
</evidence>
<keyword evidence="5 13" id="KW-1133">Transmembrane helix</keyword>
<dbReference type="GO" id="GO:0005506">
    <property type="term" value="F:iron ion binding"/>
    <property type="evidence" value="ECO:0007669"/>
    <property type="project" value="InterPro"/>
</dbReference>
<evidence type="ECO:0000256" key="10">
    <source>
        <dbReference type="ARBA" id="ARBA00039026"/>
    </source>
</evidence>
<protein>
    <recommendedName>
        <fullName evidence="11">Alkylglycerol monooxygenase</fullName>
        <ecNumber evidence="10">1.14.16.5</ecNumber>
    </recommendedName>
</protein>
<sequence length="496" mass="58105">MNDTIWLDRIFSNTSLGHRILERLTLTNLRHAFYLISPYETTVENWEDVPNYNAETSAWWFVFLITEFFVLFISAHDDRFALNDTITSVCAGILSQCFKFGGRAVAIFHYVLIWTNFRLLELPWDSPWTWICCLFFQDFMYYLGHRAVHEAGFFWGLHTIHHSSEYYNFSTALRQAAIQDAGLAIYDCLQAFFIPPSIFLVHRYFSEIFQFIMHTSLIDTMGPLGLVFNTPSHHRVHHGRNPYCIDKNYGGVFIIWDKMFGTFEAERQEDPPIYGLVSNENTFNQLWLQFHTLFEMLIFKGMRKDPKGQPVFPGVINKVKAALWPPGWEPGVPVVPFFHWMSMENPAHNVPEPTKPVIKYNPPIRLIYKIYIAIYFVLFLSIFFHFEYDRINLSYADCALKIAFFIVTMQCFSAFFDNRWYARHIEIVRCLGVLIYYAALMFDHIGAGTHRLFVVAIHIIAIVLWTIDIIHEKIAECCHPRKIGDVERNTDETISK</sequence>
<gene>
    <name evidence="16" type="ORF">CBOVIS_LOCUS4350</name>
</gene>
<keyword evidence="3 13" id="KW-0812">Transmembrane</keyword>
<evidence type="ECO:0000256" key="8">
    <source>
        <dbReference type="ARBA" id="ARBA00023136"/>
    </source>
</evidence>
<dbReference type="AlphaFoldDB" id="A0A8S1EHK8"/>
<dbReference type="GO" id="GO:0005789">
    <property type="term" value="C:endoplasmic reticulum membrane"/>
    <property type="evidence" value="ECO:0007669"/>
    <property type="project" value="UniProtKB-SubCell"/>
</dbReference>
<evidence type="ECO:0000256" key="9">
    <source>
        <dbReference type="ARBA" id="ARBA00038190"/>
    </source>
</evidence>
<name>A0A8S1EHK8_9PELO</name>
<keyword evidence="17" id="KW-1185">Reference proteome</keyword>
<evidence type="ECO:0000256" key="3">
    <source>
        <dbReference type="ARBA" id="ARBA00022692"/>
    </source>
</evidence>
<proteinExistence type="inferred from homology"/>
<accession>A0A8S1EHK8</accession>
<dbReference type="InterPro" id="IPR006694">
    <property type="entry name" value="Fatty_acid_hydroxylase"/>
</dbReference>
<evidence type="ECO:0000256" key="2">
    <source>
        <dbReference type="ARBA" id="ARBA00004477"/>
    </source>
</evidence>
<keyword evidence="6" id="KW-0560">Oxidoreductase</keyword>